<proteinExistence type="predicted"/>
<evidence type="ECO:0000313" key="1">
    <source>
        <dbReference type="EMBL" id="KAK3595632.1"/>
    </source>
</evidence>
<reference evidence="1" key="1">
    <citation type="journal article" date="2021" name="Genome Biol. Evol.">
        <title>A High-Quality Reference Genome for a Parasitic Bivalve with Doubly Uniparental Inheritance (Bivalvia: Unionida).</title>
        <authorList>
            <person name="Smith C.H."/>
        </authorList>
    </citation>
    <scope>NUCLEOTIDE SEQUENCE</scope>
    <source>
        <strain evidence="1">CHS0354</strain>
    </source>
</reference>
<protein>
    <submittedName>
        <fullName evidence="1">Uncharacterized protein</fullName>
    </submittedName>
</protein>
<comment type="caution">
    <text evidence="1">The sequence shown here is derived from an EMBL/GenBank/DDBJ whole genome shotgun (WGS) entry which is preliminary data.</text>
</comment>
<reference evidence="1" key="2">
    <citation type="journal article" date="2021" name="Genome Biol. Evol.">
        <title>Developing a high-quality reference genome for a parasitic bivalve with doubly uniparental inheritance (Bivalvia: Unionida).</title>
        <authorList>
            <person name="Smith C.H."/>
        </authorList>
    </citation>
    <scope>NUCLEOTIDE SEQUENCE</scope>
    <source>
        <strain evidence="1">CHS0354</strain>
        <tissue evidence="1">Mantle</tissue>
    </source>
</reference>
<evidence type="ECO:0000313" key="2">
    <source>
        <dbReference type="Proteomes" id="UP001195483"/>
    </source>
</evidence>
<dbReference type="AlphaFoldDB" id="A0AAE0SPI0"/>
<dbReference type="EMBL" id="JAEAOA010000613">
    <property type="protein sequence ID" value="KAK3595632.1"/>
    <property type="molecule type" value="Genomic_DNA"/>
</dbReference>
<accession>A0AAE0SPI0</accession>
<reference evidence="1" key="3">
    <citation type="submission" date="2023-05" db="EMBL/GenBank/DDBJ databases">
        <authorList>
            <person name="Smith C.H."/>
        </authorList>
    </citation>
    <scope>NUCLEOTIDE SEQUENCE</scope>
    <source>
        <strain evidence="1">CHS0354</strain>
        <tissue evidence="1">Mantle</tissue>
    </source>
</reference>
<dbReference type="Proteomes" id="UP001195483">
    <property type="component" value="Unassembled WGS sequence"/>
</dbReference>
<keyword evidence="2" id="KW-1185">Reference proteome</keyword>
<gene>
    <name evidence="1" type="ORF">CHS0354_009596</name>
</gene>
<name>A0AAE0SPI0_9BIVA</name>
<sequence length="163" mass="18531">MLSRPVYRPTQVVTAQGFASLQQPFVFPYSCLAHQTKFSSKRAECIVQARRGSTVNDAERNCDSCVNHSFTSHNTLADFILFLSKEHHQSPHGKVILQPFQTSSAFPKVTYTEVEPLCCSVDVIQRPPYPHPLTKHGVKYHLEFLYLTCLSAQRNYCEKEQAP</sequence>
<organism evidence="1 2">
    <name type="scientific">Potamilus streckersoni</name>
    <dbReference type="NCBI Taxonomy" id="2493646"/>
    <lineage>
        <taxon>Eukaryota</taxon>
        <taxon>Metazoa</taxon>
        <taxon>Spiralia</taxon>
        <taxon>Lophotrochozoa</taxon>
        <taxon>Mollusca</taxon>
        <taxon>Bivalvia</taxon>
        <taxon>Autobranchia</taxon>
        <taxon>Heteroconchia</taxon>
        <taxon>Palaeoheterodonta</taxon>
        <taxon>Unionida</taxon>
        <taxon>Unionoidea</taxon>
        <taxon>Unionidae</taxon>
        <taxon>Ambleminae</taxon>
        <taxon>Lampsilini</taxon>
        <taxon>Potamilus</taxon>
    </lineage>
</organism>